<organism evidence="5 6">
    <name type="scientific">Pseudaestuariivita atlantica</name>
    <dbReference type="NCBI Taxonomy" id="1317121"/>
    <lineage>
        <taxon>Bacteria</taxon>
        <taxon>Pseudomonadati</taxon>
        <taxon>Pseudomonadota</taxon>
        <taxon>Alphaproteobacteria</taxon>
        <taxon>Rhodobacterales</taxon>
        <taxon>Paracoccaceae</taxon>
        <taxon>Pseudaestuariivita</taxon>
    </lineage>
</organism>
<dbReference type="GO" id="GO:0008903">
    <property type="term" value="F:hydroxypyruvate isomerase activity"/>
    <property type="evidence" value="ECO:0007669"/>
    <property type="project" value="TreeGrafter"/>
</dbReference>
<comment type="caution">
    <text evidence="5">The sequence shown here is derived from an EMBL/GenBank/DDBJ whole genome shotgun (WGS) entry which is preliminary data.</text>
</comment>
<evidence type="ECO:0000256" key="3">
    <source>
        <dbReference type="PIRSR" id="PIRSR006241-50"/>
    </source>
</evidence>
<comment type="similarity">
    <text evidence="2">Belongs to the hyi family.</text>
</comment>
<evidence type="ECO:0000259" key="4">
    <source>
        <dbReference type="Pfam" id="PF01261"/>
    </source>
</evidence>
<dbReference type="OrthoDB" id="9786584at2"/>
<dbReference type="PATRIC" id="fig|1317121.7.peg.3379"/>
<dbReference type="RefSeq" id="WP_050531377.1">
    <property type="nucleotide sequence ID" value="NZ_AQQZ01000005.1"/>
</dbReference>
<dbReference type="EMBL" id="AQQZ01000005">
    <property type="protein sequence ID" value="KNG93404.1"/>
    <property type="molecule type" value="Genomic_DNA"/>
</dbReference>
<keyword evidence="6" id="KW-1185">Reference proteome</keyword>
<keyword evidence="1 2" id="KW-0413">Isomerase</keyword>
<dbReference type="InterPro" id="IPR013022">
    <property type="entry name" value="Xyl_isomerase-like_TIM-brl"/>
</dbReference>
<dbReference type="STRING" id="1317121.ATO11_13335"/>
<evidence type="ECO:0000256" key="2">
    <source>
        <dbReference type="PIRNR" id="PIRNR006241"/>
    </source>
</evidence>
<dbReference type="GO" id="GO:0046487">
    <property type="term" value="P:glyoxylate metabolic process"/>
    <property type="evidence" value="ECO:0007669"/>
    <property type="project" value="TreeGrafter"/>
</dbReference>
<sequence length="257" mass="27239">MLRFSANLGFLWADRPLPEAIRAAARAGFDAVECHFPYADPVDDIRAALDETGLPMLGLNTRPGDRDAGEFGLSALPGREEEAREAIDQAVDTALALDAGSVHLMAGRARGPAAREAFLHALDHAVTRMQGTDLMLLVEPLNAGDVPGYHLGTTAEAADVIQSVNAPNLRLMFDAYHVARTERDVVATLNAVAPLVGHIQFADAPGRGRPGSGTLDFEGFFAAVAALGWSRPIGAEYLPGGPTGDSLDWHRAQLAAR</sequence>
<feature type="active site" description="Proton donor/acceptor" evidence="3">
    <location>
        <position position="139"/>
    </location>
</feature>
<accession>A0A0L1JNR8</accession>
<name>A0A0L1JNR8_9RHOB</name>
<evidence type="ECO:0000256" key="1">
    <source>
        <dbReference type="ARBA" id="ARBA00023235"/>
    </source>
</evidence>
<dbReference type="PANTHER" id="PTHR43489">
    <property type="entry name" value="ISOMERASE"/>
    <property type="match status" value="1"/>
</dbReference>
<dbReference type="Proteomes" id="UP000036938">
    <property type="component" value="Unassembled WGS sequence"/>
</dbReference>
<gene>
    <name evidence="5" type="ORF">ATO11_13335</name>
</gene>
<dbReference type="SUPFAM" id="SSF51658">
    <property type="entry name" value="Xylose isomerase-like"/>
    <property type="match status" value="1"/>
</dbReference>
<dbReference type="InterPro" id="IPR050417">
    <property type="entry name" value="Sugar_Epim/Isomerase"/>
</dbReference>
<evidence type="ECO:0000313" key="5">
    <source>
        <dbReference type="EMBL" id="KNG93404.1"/>
    </source>
</evidence>
<proteinExistence type="inferred from homology"/>
<dbReference type="Pfam" id="PF01261">
    <property type="entry name" value="AP_endonuc_2"/>
    <property type="match status" value="1"/>
</dbReference>
<dbReference type="InterPro" id="IPR026040">
    <property type="entry name" value="HyI-like"/>
</dbReference>
<dbReference type="AlphaFoldDB" id="A0A0L1JNR8"/>
<dbReference type="PANTHER" id="PTHR43489:SF6">
    <property type="entry name" value="HYDROXYPYRUVATE ISOMERASE-RELATED"/>
    <property type="match status" value="1"/>
</dbReference>
<feature type="active site" description="Proton donor/acceptor" evidence="3">
    <location>
        <position position="236"/>
    </location>
</feature>
<dbReference type="PIRSF" id="PIRSF006241">
    <property type="entry name" value="HyI"/>
    <property type="match status" value="1"/>
</dbReference>
<feature type="domain" description="Xylose isomerase-like TIM barrel" evidence="4">
    <location>
        <begin position="21"/>
        <end position="252"/>
    </location>
</feature>
<dbReference type="InterPro" id="IPR036237">
    <property type="entry name" value="Xyl_isomerase-like_sf"/>
</dbReference>
<reference evidence="5 6" key="1">
    <citation type="journal article" date="2015" name="Int. J. Syst. Evol. Microbiol.">
        <title>Aestuariivita atlantica sp. nov., isolated from deep sea sediment of the Atlantic Ocean.</title>
        <authorList>
            <person name="Li G."/>
            <person name="Lai Q."/>
            <person name="Du Y."/>
            <person name="Liu X."/>
            <person name="Sun F."/>
            <person name="Shao Z."/>
        </authorList>
    </citation>
    <scope>NUCLEOTIDE SEQUENCE [LARGE SCALE GENOMIC DNA]</scope>
    <source>
        <strain evidence="5 6">22II-S11-z3</strain>
    </source>
</reference>
<evidence type="ECO:0000313" key="6">
    <source>
        <dbReference type="Proteomes" id="UP000036938"/>
    </source>
</evidence>
<protein>
    <submittedName>
        <fullName evidence="5">Isomerase</fullName>
    </submittedName>
</protein>
<dbReference type="Gene3D" id="3.20.20.150">
    <property type="entry name" value="Divalent-metal-dependent TIM barrel enzymes"/>
    <property type="match status" value="1"/>
</dbReference>